<evidence type="ECO:0000313" key="1">
    <source>
        <dbReference type="EMBL" id="MBP1990096.1"/>
    </source>
</evidence>
<accession>A0ABS4IR98</accession>
<organism evidence="1 2">
    <name type="scientific">Paenibacillus eucommiae</name>
    <dbReference type="NCBI Taxonomy" id="1355755"/>
    <lineage>
        <taxon>Bacteria</taxon>
        <taxon>Bacillati</taxon>
        <taxon>Bacillota</taxon>
        <taxon>Bacilli</taxon>
        <taxon>Bacillales</taxon>
        <taxon>Paenibacillaceae</taxon>
        <taxon>Paenibacillus</taxon>
    </lineage>
</organism>
<dbReference type="RefSeq" id="WP_209970899.1">
    <property type="nucleotide sequence ID" value="NZ_JAGGLB010000004.1"/>
</dbReference>
<keyword evidence="2" id="KW-1185">Reference proteome</keyword>
<dbReference type="EMBL" id="JAGGLB010000004">
    <property type="protein sequence ID" value="MBP1990096.1"/>
    <property type="molecule type" value="Genomic_DNA"/>
</dbReference>
<proteinExistence type="predicted"/>
<reference evidence="1 2" key="1">
    <citation type="submission" date="2021-03" db="EMBL/GenBank/DDBJ databases">
        <title>Genomic Encyclopedia of Type Strains, Phase IV (KMG-IV): sequencing the most valuable type-strain genomes for metagenomic binning, comparative biology and taxonomic classification.</title>
        <authorList>
            <person name="Goeker M."/>
        </authorList>
    </citation>
    <scope>NUCLEOTIDE SEQUENCE [LARGE SCALE GENOMIC DNA]</scope>
    <source>
        <strain evidence="1 2">DSM 26048</strain>
    </source>
</reference>
<comment type="caution">
    <text evidence="1">The sequence shown here is derived from an EMBL/GenBank/DDBJ whole genome shotgun (WGS) entry which is preliminary data.</text>
</comment>
<sequence length="104" mass="11964">MSKNEESSADINAILEIVQQFGPERKIPEETRIRSRFPAMSDAEIKKWLSVCEQIEKAAYRIVCETSEEASFEHFSAKLLSAFPVLTEERVSRTINQAMYFAMK</sequence>
<gene>
    <name evidence="1" type="ORF">J2Z66_001694</name>
</gene>
<dbReference type="Proteomes" id="UP001519287">
    <property type="component" value="Unassembled WGS sequence"/>
</dbReference>
<name>A0ABS4IR98_9BACL</name>
<protein>
    <submittedName>
        <fullName evidence="1">Uncharacterized protein</fullName>
    </submittedName>
</protein>
<evidence type="ECO:0000313" key="2">
    <source>
        <dbReference type="Proteomes" id="UP001519287"/>
    </source>
</evidence>